<dbReference type="GO" id="GO:0009002">
    <property type="term" value="F:serine-type D-Ala-D-Ala carboxypeptidase activity"/>
    <property type="evidence" value="ECO:0007669"/>
    <property type="project" value="UniProtKB-EC"/>
</dbReference>
<evidence type="ECO:0000256" key="5">
    <source>
        <dbReference type="ARBA" id="ARBA00012448"/>
    </source>
</evidence>
<comment type="similarity">
    <text evidence="3">In the C-terminal section; belongs to the transpeptidase family.</text>
</comment>
<feature type="compositionally biased region" description="Basic residues" evidence="20">
    <location>
        <begin position="10"/>
        <end position="23"/>
    </location>
</feature>
<dbReference type="InterPro" id="IPR050396">
    <property type="entry name" value="Glycosyltr_51/Transpeptidase"/>
</dbReference>
<dbReference type="SUPFAM" id="SSF53955">
    <property type="entry name" value="Lysozyme-like"/>
    <property type="match status" value="1"/>
</dbReference>
<evidence type="ECO:0000256" key="4">
    <source>
        <dbReference type="ARBA" id="ARBA00007739"/>
    </source>
</evidence>
<feature type="compositionally biased region" description="Basic and acidic residues" evidence="20">
    <location>
        <begin position="688"/>
        <end position="708"/>
    </location>
</feature>
<feature type="domain" description="Penicillin-binding protein transpeptidase" evidence="21">
    <location>
        <begin position="356"/>
        <end position="643"/>
    </location>
</feature>
<comment type="pathway">
    <text evidence="19">Glycan biosynthesis.</text>
</comment>
<dbReference type="InterPro" id="IPR023346">
    <property type="entry name" value="Lysozyme-like_dom_sf"/>
</dbReference>
<dbReference type="GO" id="GO:0008658">
    <property type="term" value="F:penicillin binding"/>
    <property type="evidence" value="ECO:0007669"/>
    <property type="project" value="InterPro"/>
</dbReference>
<dbReference type="EMBL" id="CP113527">
    <property type="protein sequence ID" value="WDV04936.1"/>
    <property type="molecule type" value="Genomic_DNA"/>
</dbReference>
<dbReference type="AlphaFoldDB" id="A0AAJ5RGP9"/>
<dbReference type="InterPro" id="IPR036950">
    <property type="entry name" value="PBP_transglycosylase"/>
</dbReference>
<keyword evidence="15" id="KW-0961">Cell wall biogenesis/degradation</keyword>
<keyword evidence="9" id="KW-0328">Glycosyltransferase</keyword>
<dbReference type="InterPro" id="IPR012338">
    <property type="entry name" value="Beta-lactam/transpept-like"/>
</dbReference>
<comment type="function">
    <text evidence="1">Cell wall formation.</text>
</comment>
<keyword evidence="13" id="KW-0573">Peptidoglycan synthesis</keyword>
<evidence type="ECO:0000259" key="21">
    <source>
        <dbReference type="Pfam" id="PF00905"/>
    </source>
</evidence>
<name>A0AAJ5RGP9_9BACI</name>
<evidence type="ECO:0000256" key="8">
    <source>
        <dbReference type="ARBA" id="ARBA00022670"/>
    </source>
</evidence>
<feature type="region of interest" description="Disordered" evidence="20">
    <location>
        <begin position="1"/>
        <end position="23"/>
    </location>
</feature>
<evidence type="ECO:0000256" key="7">
    <source>
        <dbReference type="ARBA" id="ARBA00022645"/>
    </source>
</evidence>
<evidence type="ECO:0000256" key="13">
    <source>
        <dbReference type="ARBA" id="ARBA00022984"/>
    </source>
</evidence>
<protein>
    <recommendedName>
        <fullName evidence="6">Penicillin-binding protein 1A</fullName>
        <ecNumber evidence="17">2.4.99.28</ecNumber>
        <ecNumber evidence="5">3.4.16.4</ecNumber>
    </recommendedName>
</protein>
<dbReference type="Gene3D" id="3.40.710.10">
    <property type="entry name" value="DD-peptidase/beta-lactamase superfamily"/>
    <property type="match status" value="1"/>
</dbReference>
<evidence type="ECO:0000256" key="18">
    <source>
        <dbReference type="ARBA" id="ARBA00049902"/>
    </source>
</evidence>
<comment type="catalytic activity">
    <reaction evidence="16">
        <text>Preferential cleavage: (Ac)2-L-Lys-D-Ala-|-D-Ala. Also transpeptidation of peptidyl-alanyl moieties that are N-acyl substituents of D-alanine.</text>
        <dbReference type="EC" id="3.4.16.4"/>
    </reaction>
</comment>
<accession>A0AAJ5RGP9</accession>
<dbReference type="GO" id="GO:0008955">
    <property type="term" value="F:peptidoglycan glycosyltransferase activity"/>
    <property type="evidence" value="ECO:0007669"/>
    <property type="project" value="UniProtKB-EC"/>
</dbReference>
<evidence type="ECO:0000256" key="16">
    <source>
        <dbReference type="ARBA" id="ARBA00034000"/>
    </source>
</evidence>
<dbReference type="PANTHER" id="PTHR32282:SF29">
    <property type="entry name" value="PENICILLIN-BINDING PROTEIN 1A"/>
    <property type="match status" value="1"/>
</dbReference>
<reference evidence="23" key="1">
    <citation type="submission" date="2022-11" db="EMBL/GenBank/DDBJ databases">
        <title>Lysinibacillus irui.</title>
        <authorList>
            <person name="Akintayo S.O."/>
        </authorList>
    </citation>
    <scope>NUCLEOTIDE SEQUENCE</scope>
    <source>
        <strain evidence="23">IRB4-01</strain>
    </source>
</reference>
<dbReference type="GO" id="GO:0008360">
    <property type="term" value="P:regulation of cell shape"/>
    <property type="evidence" value="ECO:0007669"/>
    <property type="project" value="UniProtKB-KW"/>
</dbReference>
<dbReference type="GO" id="GO:0009252">
    <property type="term" value="P:peptidoglycan biosynthetic process"/>
    <property type="evidence" value="ECO:0007669"/>
    <property type="project" value="UniProtKB-KW"/>
</dbReference>
<dbReference type="Pfam" id="PF00912">
    <property type="entry name" value="Transgly"/>
    <property type="match status" value="1"/>
</dbReference>
<evidence type="ECO:0000313" key="23">
    <source>
        <dbReference type="EMBL" id="WDV04936.1"/>
    </source>
</evidence>
<organism evidence="23 24">
    <name type="scientific">Lysinibacillus irui</name>
    <dbReference type="NCBI Taxonomy" id="2998077"/>
    <lineage>
        <taxon>Bacteria</taxon>
        <taxon>Bacillati</taxon>
        <taxon>Bacillota</taxon>
        <taxon>Bacilli</taxon>
        <taxon>Bacillales</taxon>
        <taxon>Bacillaceae</taxon>
        <taxon>Lysinibacillus</taxon>
    </lineage>
</organism>
<keyword evidence="14" id="KW-0511">Multifunctional enzyme</keyword>
<evidence type="ECO:0000256" key="10">
    <source>
        <dbReference type="ARBA" id="ARBA00022679"/>
    </source>
</evidence>
<keyword evidence="10" id="KW-0808">Transferase</keyword>
<sequence>MSEELYQTRKERKKAKKTNKNKHRGIGKLKKGSLFKKMVIVCLTVGLVSTGVGAITIASIMKGTPTLDSAKLMDPLSTKFYDKDGNFLYEYGKEKRTKITYDQVPKVLENAFIATEDSHFYEHFGIDLKRTAKAIFVNVTGDFGSQGGSTITQQVIKNSFLSPEKTLKRKVQEWDLAYQLEKKYSKQDILMMYLNKIYLGNRSYGVATAAKNYYGIESDDLKEMTLAQAAMIAGLTQSPNNYDPTILENKEAATKRRHIVLSSMLRDGYITEKQMKEAEKVPVTEGLVAKNAQQSMPYEAFLDAAVKEVKGKLKDVDISEDGLSIYTTLDPKAQDFAEKMMNTSEIIAYPDENFQGAFVLLDTMTGEVRAIGSGRNDYQAQFLGHNFAVDIRRQPGSIFKPIFDYGPAIENLKWSTAHLINDHQTTYSTGEPISNWDHQYHGMLTMRTALQYSYNIPALLTLREVGMDKAKSFAEQLGITFKSNEVYESYSIGSNTVSPLDIAGSYSAFGNNGLYNKPHFVKKAVFADGAVVNFGEKTKRVMQDYTAYMVTDMLRTVVNDGTGITANVPRLNVAGKTGTTNFDEKTRAKYGYPNTATNDSWFAGYTPQYTMAVWTGYAQNGQGNYMTGNTTKISQLMFKAMMEAIGTDTANFQQPESVYRVKNELYIKGIDSAEEPPKNNNVIIHPNNGRDIEKLKKEEKKLKKEEEKHRKKEEKRRKKEEEKEQKHG</sequence>
<dbReference type="InterPro" id="IPR001264">
    <property type="entry name" value="Glyco_trans_51"/>
</dbReference>
<dbReference type="KEGG" id="liu:OU989_11435"/>
<evidence type="ECO:0000256" key="15">
    <source>
        <dbReference type="ARBA" id="ARBA00023316"/>
    </source>
</evidence>
<gene>
    <name evidence="23" type="ORF">OU989_11435</name>
</gene>
<dbReference type="NCBIfam" id="TIGR02074">
    <property type="entry name" value="PBP_1a_fam"/>
    <property type="match status" value="1"/>
</dbReference>
<evidence type="ECO:0000259" key="22">
    <source>
        <dbReference type="Pfam" id="PF00912"/>
    </source>
</evidence>
<evidence type="ECO:0000256" key="20">
    <source>
        <dbReference type="SAM" id="MobiDB-lite"/>
    </source>
</evidence>
<keyword evidence="8" id="KW-0645">Protease</keyword>
<proteinExistence type="inferred from homology"/>
<dbReference type="EC" id="3.4.16.4" evidence="5"/>
<evidence type="ECO:0000256" key="12">
    <source>
        <dbReference type="ARBA" id="ARBA00022960"/>
    </source>
</evidence>
<dbReference type="Proteomes" id="UP001219585">
    <property type="component" value="Chromosome"/>
</dbReference>
<dbReference type="Pfam" id="PF00905">
    <property type="entry name" value="Transpeptidase"/>
    <property type="match status" value="1"/>
</dbReference>
<evidence type="ECO:0000313" key="24">
    <source>
        <dbReference type="Proteomes" id="UP001219585"/>
    </source>
</evidence>
<dbReference type="InterPro" id="IPR001460">
    <property type="entry name" value="PCN-bd_Tpept"/>
</dbReference>
<dbReference type="RefSeq" id="WP_274793168.1">
    <property type="nucleotide sequence ID" value="NZ_CP113527.1"/>
</dbReference>
<evidence type="ECO:0000256" key="14">
    <source>
        <dbReference type="ARBA" id="ARBA00023268"/>
    </source>
</evidence>
<keyword evidence="12" id="KW-0133">Cell shape</keyword>
<dbReference type="FunFam" id="1.10.3810.10:FF:000001">
    <property type="entry name" value="Penicillin-binding protein 1A"/>
    <property type="match status" value="1"/>
</dbReference>
<comment type="pathway">
    <text evidence="2">Cell wall biogenesis; peptidoglycan biosynthesis.</text>
</comment>
<dbReference type="GO" id="GO:0006508">
    <property type="term" value="P:proteolysis"/>
    <property type="evidence" value="ECO:0007669"/>
    <property type="project" value="UniProtKB-KW"/>
</dbReference>
<evidence type="ECO:0000256" key="2">
    <source>
        <dbReference type="ARBA" id="ARBA00004752"/>
    </source>
</evidence>
<dbReference type="SUPFAM" id="SSF56601">
    <property type="entry name" value="beta-lactamase/transpeptidase-like"/>
    <property type="match status" value="1"/>
</dbReference>
<feature type="domain" description="Glycosyl transferase family 51" evidence="22">
    <location>
        <begin position="85"/>
        <end position="264"/>
    </location>
</feature>
<evidence type="ECO:0000256" key="11">
    <source>
        <dbReference type="ARBA" id="ARBA00022801"/>
    </source>
</evidence>
<evidence type="ECO:0000256" key="19">
    <source>
        <dbReference type="ARBA" id="ARBA00060592"/>
    </source>
</evidence>
<feature type="compositionally biased region" description="Basic and acidic residues" evidence="20">
    <location>
        <begin position="719"/>
        <end position="728"/>
    </location>
</feature>
<dbReference type="FunFam" id="3.40.710.10:FF:000020">
    <property type="entry name" value="Penicillin-binding protein 1A"/>
    <property type="match status" value="1"/>
</dbReference>
<evidence type="ECO:0000256" key="6">
    <source>
        <dbReference type="ARBA" id="ARBA00018638"/>
    </source>
</evidence>
<dbReference type="GO" id="GO:0071555">
    <property type="term" value="P:cell wall organization"/>
    <property type="evidence" value="ECO:0007669"/>
    <property type="project" value="UniProtKB-KW"/>
</dbReference>
<feature type="compositionally biased region" description="Basic residues" evidence="20">
    <location>
        <begin position="709"/>
        <end position="718"/>
    </location>
</feature>
<keyword evidence="7" id="KW-0121">Carboxypeptidase</keyword>
<keyword evidence="11" id="KW-0378">Hydrolase</keyword>
<dbReference type="PANTHER" id="PTHR32282">
    <property type="entry name" value="BINDING PROTEIN TRANSPEPTIDASE, PUTATIVE-RELATED"/>
    <property type="match status" value="1"/>
</dbReference>
<dbReference type="Gene3D" id="1.10.3810.10">
    <property type="entry name" value="Biosynthetic peptidoglycan transglycosylase-like"/>
    <property type="match status" value="1"/>
</dbReference>
<evidence type="ECO:0000256" key="3">
    <source>
        <dbReference type="ARBA" id="ARBA00007090"/>
    </source>
</evidence>
<dbReference type="EC" id="2.4.99.28" evidence="17"/>
<feature type="region of interest" description="Disordered" evidence="20">
    <location>
        <begin position="672"/>
        <end position="728"/>
    </location>
</feature>
<evidence type="ECO:0000256" key="17">
    <source>
        <dbReference type="ARBA" id="ARBA00044770"/>
    </source>
</evidence>
<comment type="similarity">
    <text evidence="4">In the N-terminal section; belongs to the glycosyltransferase 51 family.</text>
</comment>
<evidence type="ECO:0000256" key="1">
    <source>
        <dbReference type="ARBA" id="ARBA00003921"/>
    </source>
</evidence>
<evidence type="ECO:0000256" key="9">
    <source>
        <dbReference type="ARBA" id="ARBA00022676"/>
    </source>
</evidence>
<comment type="catalytic activity">
    <reaction evidence="18">
        <text>[GlcNAc-(1-&gt;4)-Mur2Ac(oyl-L-Ala-gamma-D-Glu-L-Lys-D-Ala-D-Ala)](n)-di-trans,octa-cis-undecaprenyl diphosphate + beta-D-GlcNAc-(1-&gt;4)-Mur2Ac(oyl-L-Ala-gamma-D-Glu-L-Lys-D-Ala-D-Ala)-di-trans,octa-cis-undecaprenyl diphosphate = [GlcNAc-(1-&gt;4)-Mur2Ac(oyl-L-Ala-gamma-D-Glu-L-Lys-D-Ala-D-Ala)](n+1)-di-trans,octa-cis-undecaprenyl diphosphate + di-trans,octa-cis-undecaprenyl diphosphate + H(+)</text>
        <dbReference type="Rhea" id="RHEA:23708"/>
        <dbReference type="Rhea" id="RHEA-COMP:9602"/>
        <dbReference type="Rhea" id="RHEA-COMP:9603"/>
        <dbReference type="ChEBI" id="CHEBI:15378"/>
        <dbReference type="ChEBI" id="CHEBI:58405"/>
        <dbReference type="ChEBI" id="CHEBI:60033"/>
        <dbReference type="ChEBI" id="CHEBI:78435"/>
        <dbReference type="EC" id="2.4.99.28"/>
    </reaction>
</comment>